<name>A0AAE4U3R5_9ACTN</name>
<dbReference type="Proteomes" id="UP001185779">
    <property type="component" value="Unassembled WGS sequence"/>
</dbReference>
<protein>
    <submittedName>
        <fullName evidence="4">DUF4185 domain-containing protein</fullName>
    </submittedName>
</protein>
<dbReference type="EMBL" id="JAWLKI010000001">
    <property type="protein sequence ID" value="MDV6305850.1"/>
    <property type="molecule type" value="Genomic_DNA"/>
</dbReference>
<feature type="signal peptide" evidence="1">
    <location>
        <begin position="1"/>
        <end position="35"/>
    </location>
</feature>
<evidence type="ECO:0000313" key="5">
    <source>
        <dbReference type="Proteomes" id="UP001185779"/>
    </source>
</evidence>
<organism evidence="4 6">
    <name type="scientific">Gordonia amicalis</name>
    <dbReference type="NCBI Taxonomy" id="89053"/>
    <lineage>
        <taxon>Bacteria</taxon>
        <taxon>Bacillati</taxon>
        <taxon>Actinomycetota</taxon>
        <taxon>Actinomycetes</taxon>
        <taxon>Mycobacteriales</taxon>
        <taxon>Gordoniaceae</taxon>
        <taxon>Gordonia</taxon>
    </lineage>
</organism>
<evidence type="ECO:0000313" key="6">
    <source>
        <dbReference type="Proteomes" id="UP001185922"/>
    </source>
</evidence>
<evidence type="ECO:0000313" key="3">
    <source>
        <dbReference type="EMBL" id="MDV6305850.1"/>
    </source>
</evidence>
<feature type="domain" description="DUF4185" evidence="2">
    <location>
        <begin position="96"/>
        <end position="436"/>
    </location>
</feature>
<comment type="caution">
    <text evidence="4">The sequence shown here is derived from an EMBL/GenBank/DDBJ whole genome shotgun (WGS) entry which is preliminary data.</text>
</comment>
<accession>A0AAE4U3R5</accession>
<evidence type="ECO:0000313" key="4">
    <source>
        <dbReference type="EMBL" id="MDV6310410.1"/>
    </source>
</evidence>
<dbReference type="Proteomes" id="UP001185922">
    <property type="component" value="Unassembled WGS sequence"/>
</dbReference>
<evidence type="ECO:0000256" key="1">
    <source>
        <dbReference type="SAM" id="SignalP"/>
    </source>
</evidence>
<dbReference type="AlphaFoldDB" id="A0AAE4U3R5"/>
<dbReference type="EMBL" id="JAWLKH010000001">
    <property type="protein sequence ID" value="MDV6310410.1"/>
    <property type="molecule type" value="Genomic_DNA"/>
</dbReference>
<dbReference type="InterPro" id="IPR025442">
    <property type="entry name" value="DUF4185"/>
</dbReference>
<keyword evidence="1" id="KW-0732">Signal</keyword>
<proteinExistence type="predicted"/>
<reference evidence="4 5" key="1">
    <citation type="submission" date="2023-10" db="EMBL/GenBank/DDBJ databases">
        <title>Development of a sustainable strategy for remediation of hydrocarbon-contaminated territories based on the waste exchange concept.</title>
        <authorList>
            <person name="Krivoruchko A."/>
        </authorList>
    </citation>
    <scope>NUCLEOTIDE SEQUENCE</scope>
    <source>
        <strain evidence="3 5">IEGM 1266</strain>
        <strain evidence="4">IEGM 1279</strain>
    </source>
</reference>
<feature type="chain" id="PRO_5041974313" evidence="1">
    <location>
        <begin position="36"/>
        <end position="447"/>
    </location>
</feature>
<dbReference type="Pfam" id="PF13810">
    <property type="entry name" value="DUF4185"/>
    <property type="match status" value="1"/>
</dbReference>
<keyword evidence="5" id="KW-1185">Reference proteome</keyword>
<dbReference type="RefSeq" id="WP_024498397.1">
    <property type="nucleotide sequence ID" value="NZ_CP096596.1"/>
</dbReference>
<gene>
    <name evidence="3" type="ORF">R3P94_00580</name>
    <name evidence="4" type="ORF">R3Q15_00605</name>
</gene>
<sequence>MPSRFTKGVRLALAGAFAIGTTAIVLTAGTGIAQAAPCGNSGNGSSFLGFGSSGSLGSDSGSGSGSNVPNPGPQRPLIPYVGSISRSVGWVTGPYSKNDTYDRFGIGGTDLGIAWDNGRGQTLMAFGDTFGNCNAPRQEWRHNVLLRSNDNDLADGLKVPNGVAGDINSGTVIGDRPNFAQELIPSLGISNIEVTTIPTAAISLPRGDGFRQYINYMSVRSWGSPGNWVTNYSGIAYSDNNGQTWTSDPDTILINAPIDLALPGNLRAVDVNNGKFQQNAYMRGRPGSDEADYIYQFGTPNGRFGAAFLARFKPEDILDLGKYEYWSGERIGWVDSISDIHDTEGVVARQPVSELSVSWSPYLKKYVMLDGDNGIRLRTADHPEGPWSGPRTIVAPGNPVVYGPMMLPNSPALMGTGKDLYFNASRWSDYNVMLIRSDLSKLQTTQS</sequence>
<evidence type="ECO:0000259" key="2">
    <source>
        <dbReference type="Pfam" id="PF13810"/>
    </source>
</evidence>